<dbReference type="Pfam" id="PF00157">
    <property type="entry name" value="Pou"/>
    <property type="match status" value="1"/>
</dbReference>
<gene>
    <name evidence="14" type="primary">RvY_12902</name>
    <name evidence="14" type="synonym">RvY_12902.1</name>
    <name evidence="14" type="ORF">RvY_12902-1</name>
</gene>
<evidence type="ECO:0000256" key="4">
    <source>
        <dbReference type="ARBA" id="ARBA00023155"/>
    </source>
</evidence>
<comment type="caution">
    <text evidence="14">The sequence shown here is derived from an EMBL/GenBank/DDBJ whole genome shotgun (WGS) entry which is preliminary data.</text>
</comment>
<evidence type="ECO:0000256" key="11">
    <source>
        <dbReference type="SAM" id="MobiDB-lite"/>
    </source>
</evidence>
<evidence type="ECO:0000256" key="3">
    <source>
        <dbReference type="ARBA" id="ARBA00023125"/>
    </source>
</evidence>
<feature type="compositionally biased region" description="Basic and acidic residues" evidence="11">
    <location>
        <begin position="237"/>
        <end position="258"/>
    </location>
</feature>
<accession>A0A1D1VL26</accession>
<dbReference type="CDD" id="cd00086">
    <property type="entry name" value="homeodomain"/>
    <property type="match status" value="1"/>
</dbReference>
<dbReference type="PANTHER" id="PTHR11636:SF5">
    <property type="entry name" value="POU DOMAIN MOTIF 3, ISOFORM F"/>
    <property type="match status" value="1"/>
</dbReference>
<dbReference type="OrthoDB" id="10066259at2759"/>
<keyword evidence="3 8" id="KW-0238">DNA-binding</keyword>
<feature type="compositionally biased region" description="Low complexity" evidence="11">
    <location>
        <begin position="290"/>
        <end position="313"/>
    </location>
</feature>
<feature type="compositionally biased region" description="Low complexity" evidence="11">
    <location>
        <begin position="12"/>
        <end position="27"/>
    </location>
</feature>
<evidence type="ECO:0000256" key="5">
    <source>
        <dbReference type="ARBA" id="ARBA00023163"/>
    </source>
</evidence>
<evidence type="ECO:0000256" key="8">
    <source>
        <dbReference type="PROSITE-ProRule" id="PRU00108"/>
    </source>
</evidence>
<dbReference type="InterPro" id="IPR000327">
    <property type="entry name" value="POU_dom"/>
</dbReference>
<dbReference type="PROSITE" id="PS00465">
    <property type="entry name" value="POU_2"/>
    <property type="match status" value="1"/>
</dbReference>
<dbReference type="PROSITE" id="PS50071">
    <property type="entry name" value="HOMEOBOX_2"/>
    <property type="match status" value="1"/>
</dbReference>
<keyword evidence="2" id="KW-0805">Transcription regulation</keyword>
<organism evidence="14 15">
    <name type="scientific">Ramazzottius varieornatus</name>
    <name type="common">Water bear</name>
    <name type="synonym">Tardigrade</name>
    <dbReference type="NCBI Taxonomy" id="947166"/>
    <lineage>
        <taxon>Eukaryota</taxon>
        <taxon>Metazoa</taxon>
        <taxon>Ecdysozoa</taxon>
        <taxon>Tardigrada</taxon>
        <taxon>Eutardigrada</taxon>
        <taxon>Parachela</taxon>
        <taxon>Hypsibioidea</taxon>
        <taxon>Ramazzottiidae</taxon>
        <taxon>Ramazzottius</taxon>
    </lineage>
</organism>
<comment type="similarity">
    <text evidence="7">Belongs to the POU transcription factor family. Class-6 subfamily.</text>
</comment>
<evidence type="ECO:0000256" key="1">
    <source>
        <dbReference type="ARBA" id="ARBA00004123"/>
    </source>
</evidence>
<evidence type="ECO:0000256" key="10">
    <source>
        <dbReference type="RuleBase" id="RU361194"/>
    </source>
</evidence>
<feature type="region of interest" description="Disordered" evidence="11">
    <location>
        <begin position="1"/>
        <end position="29"/>
    </location>
</feature>
<dbReference type="Pfam" id="PF00046">
    <property type="entry name" value="Homeodomain"/>
    <property type="match status" value="1"/>
</dbReference>
<proteinExistence type="inferred from homology"/>
<keyword evidence="5 10" id="KW-0804">Transcription</keyword>
<feature type="domain" description="Homeobox" evidence="12">
    <location>
        <begin position="427"/>
        <end position="487"/>
    </location>
</feature>
<dbReference type="SUPFAM" id="SSF47413">
    <property type="entry name" value="lambda repressor-like DNA-binding domains"/>
    <property type="match status" value="1"/>
</dbReference>
<feature type="compositionally biased region" description="Polar residues" evidence="11">
    <location>
        <begin position="1"/>
        <end position="11"/>
    </location>
</feature>
<dbReference type="FunFam" id="1.10.10.60:FF:000051">
    <property type="entry name" value="POU domain protein"/>
    <property type="match status" value="1"/>
</dbReference>
<evidence type="ECO:0000313" key="14">
    <source>
        <dbReference type="EMBL" id="GAV02317.1"/>
    </source>
</evidence>
<keyword evidence="4 8" id="KW-0371">Homeobox</keyword>
<evidence type="ECO:0000313" key="15">
    <source>
        <dbReference type="Proteomes" id="UP000186922"/>
    </source>
</evidence>
<dbReference type="SMART" id="SM00352">
    <property type="entry name" value="POU"/>
    <property type="match status" value="1"/>
</dbReference>
<feature type="region of interest" description="Disordered" evidence="11">
    <location>
        <begin position="213"/>
        <end position="270"/>
    </location>
</feature>
<dbReference type="AlphaFoldDB" id="A0A1D1VL26"/>
<dbReference type="SMART" id="SM00389">
    <property type="entry name" value="HOX"/>
    <property type="match status" value="1"/>
</dbReference>
<dbReference type="InterPro" id="IPR050255">
    <property type="entry name" value="POU_domain_TF"/>
</dbReference>
<name>A0A1D1VL26_RAMVA</name>
<dbReference type="GO" id="GO:0000981">
    <property type="term" value="F:DNA-binding transcription factor activity, RNA polymerase II-specific"/>
    <property type="evidence" value="ECO:0007669"/>
    <property type="project" value="TreeGrafter"/>
</dbReference>
<dbReference type="PRINTS" id="PR00028">
    <property type="entry name" value="POUDOMAIN"/>
</dbReference>
<feature type="DNA-binding region" description="Homeobox" evidence="8">
    <location>
        <begin position="429"/>
        <end position="488"/>
    </location>
</feature>
<dbReference type="InterPro" id="IPR001356">
    <property type="entry name" value="HD"/>
</dbReference>
<dbReference type="EMBL" id="BDGG01000008">
    <property type="protein sequence ID" value="GAV02317.1"/>
    <property type="molecule type" value="Genomic_DNA"/>
</dbReference>
<sequence>MDTRPSGSTNKQDSGSPSQVSSTSTDGKLPSVQQILPSLLGIHNWTLGSMMQHSAGAHNPNHNASRNAATQFLLANQALQGLQAQQIFQMPSSNGAAPQLVSMPVGTSGQASMLLNSSQISALASLHTKSSSHNPQNSGMALVNQLQMQQLLNNGLSSTQILSALNNQLLANAVAQSNLQLAVCQQQNNNVANNCQSAIRRVGKVSSLVDSSSKSSVNVSVKQEDDDGDSDGSGARSENEAEAADREAADHEDDRSSDRGPTIAQLTHPSVIKSTKAVNYAQAIKSSYVSSTRKSASSPTSSSSPVNAPSSSADGRHNKHEKSVICSARSAAVVDGIDLEEIREFAKRFKIRRLSLGLTQTQVGQALSATEGPSYSQSAICRFEKLDITPRSAQKIKPVLEKWMREAEERYENGGQNLAEFVGCEPNKKRKRRTSFTPQALEVLNAHFEKNTHPSGAEVTSLADELAYDREVVRVWFCNRRQALKNTIKKVRNST</sequence>
<keyword evidence="15" id="KW-1185">Reference proteome</keyword>
<evidence type="ECO:0000256" key="9">
    <source>
        <dbReference type="RuleBase" id="RU000682"/>
    </source>
</evidence>
<dbReference type="STRING" id="947166.A0A1D1VL26"/>
<feature type="domain" description="POU-specific" evidence="13">
    <location>
        <begin position="334"/>
        <end position="408"/>
    </location>
</feature>
<dbReference type="PANTHER" id="PTHR11636">
    <property type="entry name" value="POU DOMAIN"/>
    <property type="match status" value="1"/>
</dbReference>
<evidence type="ECO:0000256" key="6">
    <source>
        <dbReference type="ARBA" id="ARBA00023242"/>
    </source>
</evidence>
<evidence type="ECO:0000259" key="12">
    <source>
        <dbReference type="PROSITE" id="PS50071"/>
    </source>
</evidence>
<protein>
    <recommendedName>
        <fullName evidence="10">POU domain protein</fullName>
    </recommendedName>
</protein>
<evidence type="ECO:0000256" key="7">
    <source>
        <dbReference type="ARBA" id="ARBA00061425"/>
    </source>
</evidence>
<dbReference type="InterPro" id="IPR010982">
    <property type="entry name" value="Lambda_DNA-bd_dom_sf"/>
</dbReference>
<dbReference type="InterPro" id="IPR009057">
    <property type="entry name" value="Homeodomain-like_sf"/>
</dbReference>
<reference evidence="14 15" key="1">
    <citation type="journal article" date="2016" name="Nat. Commun.">
        <title>Extremotolerant tardigrade genome and improved radiotolerance of human cultured cells by tardigrade-unique protein.</title>
        <authorList>
            <person name="Hashimoto T."/>
            <person name="Horikawa D.D."/>
            <person name="Saito Y."/>
            <person name="Kuwahara H."/>
            <person name="Kozuka-Hata H."/>
            <person name="Shin-I T."/>
            <person name="Minakuchi Y."/>
            <person name="Ohishi K."/>
            <person name="Motoyama A."/>
            <person name="Aizu T."/>
            <person name="Enomoto A."/>
            <person name="Kondo K."/>
            <person name="Tanaka S."/>
            <person name="Hara Y."/>
            <person name="Koshikawa S."/>
            <person name="Sagara H."/>
            <person name="Miura T."/>
            <person name="Yokobori S."/>
            <person name="Miyagawa K."/>
            <person name="Suzuki Y."/>
            <person name="Kubo T."/>
            <person name="Oyama M."/>
            <person name="Kohara Y."/>
            <person name="Fujiyama A."/>
            <person name="Arakawa K."/>
            <person name="Katayama T."/>
            <person name="Toyoda A."/>
            <person name="Kunieda T."/>
        </authorList>
    </citation>
    <scope>NUCLEOTIDE SEQUENCE [LARGE SCALE GENOMIC DNA]</scope>
    <source>
        <strain evidence="14 15">YOKOZUNA-1</strain>
    </source>
</reference>
<dbReference type="PROSITE" id="PS00035">
    <property type="entry name" value="POU_1"/>
    <property type="match status" value="1"/>
</dbReference>
<evidence type="ECO:0000256" key="2">
    <source>
        <dbReference type="ARBA" id="ARBA00023015"/>
    </source>
</evidence>
<comment type="subcellular location">
    <subcellularLocation>
        <location evidence="1 8 9">Nucleus</location>
    </subcellularLocation>
</comment>
<feature type="region of interest" description="Disordered" evidence="11">
    <location>
        <begin position="290"/>
        <end position="324"/>
    </location>
</feature>
<dbReference type="PROSITE" id="PS51179">
    <property type="entry name" value="POU_3"/>
    <property type="match status" value="1"/>
</dbReference>
<dbReference type="SUPFAM" id="SSF46689">
    <property type="entry name" value="Homeodomain-like"/>
    <property type="match status" value="1"/>
</dbReference>
<dbReference type="GO" id="GO:0005634">
    <property type="term" value="C:nucleus"/>
    <property type="evidence" value="ECO:0007669"/>
    <property type="project" value="UniProtKB-SubCell"/>
</dbReference>
<dbReference type="Gene3D" id="1.10.10.60">
    <property type="entry name" value="Homeodomain-like"/>
    <property type="match status" value="1"/>
</dbReference>
<evidence type="ECO:0000259" key="13">
    <source>
        <dbReference type="PROSITE" id="PS51179"/>
    </source>
</evidence>
<dbReference type="InterPro" id="IPR013847">
    <property type="entry name" value="POU"/>
</dbReference>
<keyword evidence="6 8" id="KW-0539">Nucleus</keyword>
<dbReference type="Gene3D" id="1.10.260.40">
    <property type="entry name" value="lambda repressor-like DNA-binding domains"/>
    <property type="match status" value="1"/>
</dbReference>
<dbReference type="GO" id="GO:0000978">
    <property type="term" value="F:RNA polymerase II cis-regulatory region sequence-specific DNA binding"/>
    <property type="evidence" value="ECO:0007669"/>
    <property type="project" value="TreeGrafter"/>
</dbReference>
<dbReference type="Proteomes" id="UP000186922">
    <property type="component" value="Unassembled WGS sequence"/>
</dbReference>